<dbReference type="InterPro" id="IPR029526">
    <property type="entry name" value="PGBD"/>
</dbReference>
<feature type="domain" description="PiggyBac transposable element-derived protein" evidence="1">
    <location>
        <begin position="5"/>
        <end position="119"/>
    </location>
</feature>
<proteinExistence type="predicted"/>
<name>A0AAV1H6X5_XYRNO</name>
<evidence type="ECO:0000259" key="1">
    <source>
        <dbReference type="Pfam" id="PF13843"/>
    </source>
</evidence>
<protein>
    <submittedName>
        <fullName evidence="2">PiggyBac transposable element-derived protein 3-like</fullName>
    </submittedName>
</protein>
<sequence>MTLEYLGQCHPYAGKSATMMSDVGLGGSVVMGLLDCLPKDVRFQVTFDNYFTSLPLLKALAEKRIGATGTLRSNRLPHEDYPHEDPRIIKKKPRGSYTYHYSPYHKVVVTQWNDNNVVTIG</sequence>
<dbReference type="AlphaFoldDB" id="A0AAV1H6X5"/>
<dbReference type="Pfam" id="PF13843">
    <property type="entry name" value="DDE_Tnp_1_7"/>
    <property type="match status" value="1"/>
</dbReference>
<evidence type="ECO:0000313" key="3">
    <source>
        <dbReference type="Proteomes" id="UP001178508"/>
    </source>
</evidence>
<dbReference type="GO" id="GO:0043565">
    <property type="term" value="F:sequence-specific DNA binding"/>
    <property type="evidence" value="ECO:0007669"/>
    <property type="project" value="TreeGrafter"/>
</dbReference>
<dbReference type="PANTHER" id="PTHR47055">
    <property type="entry name" value="DDE_TNP_1_7 DOMAIN-CONTAINING PROTEIN"/>
    <property type="match status" value="1"/>
</dbReference>
<keyword evidence="3" id="KW-1185">Reference proteome</keyword>
<reference evidence="2" key="1">
    <citation type="submission" date="2023-08" db="EMBL/GenBank/DDBJ databases">
        <authorList>
            <person name="Alioto T."/>
            <person name="Alioto T."/>
            <person name="Gomez Garrido J."/>
        </authorList>
    </citation>
    <scope>NUCLEOTIDE SEQUENCE</scope>
</reference>
<gene>
    <name evidence="2" type="ORF">XNOV1_A003278</name>
</gene>
<organism evidence="2 3">
    <name type="scientific">Xyrichtys novacula</name>
    <name type="common">Pearly razorfish</name>
    <name type="synonym">Hemipteronotus novacula</name>
    <dbReference type="NCBI Taxonomy" id="13765"/>
    <lineage>
        <taxon>Eukaryota</taxon>
        <taxon>Metazoa</taxon>
        <taxon>Chordata</taxon>
        <taxon>Craniata</taxon>
        <taxon>Vertebrata</taxon>
        <taxon>Euteleostomi</taxon>
        <taxon>Actinopterygii</taxon>
        <taxon>Neopterygii</taxon>
        <taxon>Teleostei</taxon>
        <taxon>Neoteleostei</taxon>
        <taxon>Acanthomorphata</taxon>
        <taxon>Eupercaria</taxon>
        <taxon>Labriformes</taxon>
        <taxon>Labridae</taxon>
        <taxon>Xyrichtys</taxon>
    </lineage>
</organism>
<dbReference type="PANTHER" id="PTHR47055:SF3">
    <property type="entry name" value="PHORBOL-ESTER_DAG-TYPE DOMAIN-CONTAINING PROTEIN"/>
    <property type="match status" value="1"/>
</dbReference>
<evidence type="ECO:0000313" key="2">
    <source>
        <dbReference type="EMBL" id="CAJ1081787.1"/>
    </source>
</evidence>
<dbReference type="Proteomes" id="UP001178508">
    <property type="component" value="Chromosome 20"/>
</dbReference>
<dbReference type="InterPro" id="IPR052638">
    <property type="entry name" value="PiggyBac_TE-derived"/>
</dbReference>
<dbReference type="EMBL" id="OY660883">
    <property type="protein sequence ID" value="CAJ1081787.1"/>
    <property type="molecule type" value="Genomic_DNA"/>
</dbReference>
<accession>A0AAV1H6X5</accession>